<feature type="transmembrane region" description="Helical" evidence="2">
    <location>
        <begin position="46"/>
        <end position="68"/>
    </location>
</feature>
<dbReference type="OrthoDB" id="8964374at2759"/>
<reference evidence="3 4" key="1">
    <citation type="submission" date="2020-11" db="EMBL/GenBank/DDBJ databases">
        <authorList>
            <person name="Wallbank WR R."/>
            <person name="Pardo Diaz C."/>
            <person name="Kozak K."/>
            <person name="Martin S."/>
            <person name="Jiggins C."/>
            <person name="Moest M."/>
            <person name="Warren A I."/>
            <person name="Generalovic N T."/>
            <person name="Byers J.R.P. K."/>
            <person name="Montejo-Kovacevich G."/>
            <person name="Yen C E."/>
        </authorList>
    </citation>
    <scope>NUCLEOTIDE SEQUENCE [LARGE SCALE GENOMIC DNA]</scope>
</reference>
<evidence type="ECO:0000313" key="4">
    <source>
        <dbReference type="Proteomes" id="UP000594454"/>
    </source>
</evidence>
<evidence type="ECO:0000313" key="3">
    <source>
        <dbReference type="EMBL" id="CAD7080830.1"/>
    </source>
</evidence>
<dbReference type="AlphaFoldDB" id="A0A7R8UHK1"/>
<keyword evidence="2" id="KW-1133">Transmembrane helix</keyword>
<dbReference type="EMBL" id="LR899010">
    <property type="protein sequence ID" value="CAD7080830.1"/>
    <property type="molecule type" value="Genomic_DNA"/>
</dbReference>
<gene>
    <name evidence="3" type="ORF">HERILL_LOCUS3966</name>
</gene>
<dbReference type="Proteomes" id="UP000594454">
    <property type="component" value="Chromosome 2"/>
</dbReference>
<feature type="compositionally biased region" description="Low complexity" evidence="1">
    <location>
        <begin position="398"/>
        <end position="407"/>
    </location>
</feature>
<keyword evidence="2" id="KW-0472">Membrane</keyword>
<accession>A0A7R8UHK1</accession>
<organism evidence="3 4">
    <name type="scientific">Hermetia illucens</name>
    <name type="common">Black soldier fly</name>
    <dbReference type="NCBI Taxonomy" id="343691"/>
    <lineage>
        <taxon>Eukaryota</taxon>
        <taxon>Metazoa</taxon>
        <taxon>Ecdysozoa</taxon>
        <taxon>Arthropoda</taxon>
        <taxon>Hexapoda</taxon>
        <taxon>Insecta</taxon>
        <taxon>Pterygota</taxon>
        <taxon>Neoptera</taxon>
        <taxon>Endopterygota</taxon>
        <taxon>Diptera</taxon>
        <taxon>Brachycera</taxon>
        <taxon>Stratiomyomorpha</taxon>
        <taxon>Stratiomyidae</taxon>
        <taxon>Hermetiinae</taxon>
        <taxon>Hermetia</taxon>
    </lineage>
</organism>
<name>A0A7R8UHK1_HERIL</name>
<feature type="region of interest" description="Disordered" evidence="1">
    <location>
        <begin position="396"/>
        <end position="436"/>
    </location>
</feature>
<feature type="region of interest" description="Disordered" evidence="1">
    <location>
        <begin position="104"/>
        <end position="156"/>
    </location>
</feature>
<keyword evidence="4" id="KW-1185">Reference proteome</keyword>
<evidence type="ECO:0000256" key="1">
    <source>
        <dbReference type="SAM" id="MobiDB-lite"/>
    </source>
</evidence>
<sequence length="517" mass="58478">MTEKDLDSMATVQMKQEYAPSEVYSTASEPPPAYKRRSNSVQIAKICAFTVIVSSFVIGSFILASAYLQARASCDQMQALDSVLEKELMLETMQQELPRAEALLGKEADDSDLQSIDREEEPVKKEEKPEQEAIPSSNSESDSDSSFSDSDESDDLQKNHYKVPLELDLSDLAAALLENNQKSRMNCVIERKHAVELVDSPARSMQLPFGVNLTTDPKKQRITGERISISCDSGSDDEKRENTEDAENIRPIFVPLQRMPIPFGPQPQQIPLTHMPQRMAPPQPMMHQMPPPFQQIQMRPPIPPQFMQAPRPEPQVRIHVQRIPIRDLPIPQEIQEEIMGENKDYAPQEQHQMPQIQVQRVPLGLALQRAGITADDLRNIQRMAEERITEELRHLAAEESASNSENSDSSEEDDSQSNDQSNPTQQPPEPQLSLHPPMQEPQILQMGRAAYGRSLPTPVRIPVPMMQPQELPHISSEQESAEPERPHYVQPRSVRSVDNVFLHREKRVKRCACDCSC</sequence>
<feature type="compositionally biased region" description="Low complexity" evidence="1">
    <location>
        <begin position="136"/>
        <end position="148"/>
    </location>
</feature>
<evidence type="ECO:0000256" key="2">
    <source>
        <dbReference type="SAM" id="Phobius"/>
    </source>
</evidence>
<feature type="compositionally biased region" description="Basic and acidic residues" evidence="1">
    <location>
        <begin position="115"/>
        <end position="131"/>
    </location>
</feature>
<keyword evidence="2" id="KW-0812">Transmembrane</keyword>
<protein>
    <submittedName>
        <fullName evidence="3">Uncharacterized protein</fullName>
    </submittedName>
</protein>
<proteinExistence type="predicted"/>